<evidence type="ECO:0000259" key="2">
    <source>
        <dbReference type="Pfam" id="PF02543"/>
    </source>
</evidence>
<dbReference type="AlphaFoldDB" id="A0A3Q9EUA7"/>
<dbReference type="Gene3D" id="3.90.870.20">
    <property type="entry name" value="Carbamoyltransferase, C-terminal domain"/>
    <property type="match status" value="1"/>
</dbReference>
<dbReference type="SUPFAM" id="SSF53067">
    <property type="entry name" value="Actin-like ATPase domain"/>
    <property type="match status" value="1"/>
</dbReference>
<evidence type="ECO:0000256" key="1">
    <source>
        <dbReference type="ARBA" id="ARBA00006129"/>
    </source>
</evidence>
<dbReference type="PANTHER" id="PTHR34847">
    <property type="entry name" value="NODULATION PROTEIN U"/>
    <property type="match status" value="1"/>
</dbReference>
<organism evidence="4 5">
    <name type="scientific">Streptomyces cyaneochromogenes</name>
    <dbReference type="NCBI Taxonomy" id="2496836"/>
    <lineage>
        <taxon>Bacteria</taxon>
        <taxon>Bacillati</taxon>
        <taxon>Actinomycetota</taxon>
        <taxon>Actinomycetes</taxon>
        <taxon>Kitasatosporales</taxon>
        <taxon>Streptomycetaceae</taxon>
        <taxon>Streptomyces</taxon>
    </lineage>
</organism>
<dbReference type="Pfam" id="PF16861">
    <property type="entry name" value="Carbam_trans_C"/>
    <property type="match status" value="1"/>
</dbReference>
<evidence type="ECO:0000259" key="3">
    <source>
        <dbReference type="Pfam" id="PF16861"/>
    </source>
</evidence>
<dbReference type="InterPro" id="IPR038152">
    <property type="entry name" value="Carbam_trans_C_sf"/>
</dbReference>
<feature type="domain" description="Carbamoyltransferase" evidence="2">
    <location>
        <begin position="24"/>
        <end position="364"/>
    </location>
</feature>
<dbReference type="Gene3D" id="3.30.530.20">
    <property type="match status" value="1"/>
</dbReference>
<dbReference type="InterPro" id="IPR019587">
    <property type="entry name" value="Polyketide_cyclase/dehydratase"/>
</dbReference>
<keyword evidence="5" id="KW-1185">Reference proteome</keyword>
<dbReference type="InterPro" id="IPR031730">
    <property type="entry name" value="Carbam_trans_C"/>
</dbReference>
<sequence length="763" mass="84520">MIVLGCNGFSRVSEFFSERFGATGINKHYLLGHDAAAALLIDGRLVAAVEEERLNREKKTTDFPVNAIDWCLAEAGITYDDVDLFAFPWNWSAQVLDETLDAIRASSAPQDTKTGLMADMTDLYDQVVSPEAILADFEARTGHRPDPAKVRFVPHHLAHAMTGYYLAGMKDAAFLVSDGRAERFSTLTGEIRDGRITVFDDTVIGAQFSMGTLFSSITRFLGFVPNNDEYKVMGLAGYAAPPTPNPFIDKLLTLHDDGRYTFTKPLQTDNLHSHDALFEEYFGPFEDTLAYTSRVAAAAQEMLNVATAHQVSHLEKRTDLDRLLFEGGVALNCLNNTPLFEGSRFEDMQVSFGASDTGITIGAAAHAWLNHPDTAPADIRAASGPITPYLGPSYDEAAMEKALQPFTDLVVVSRLDDDEVIDQVAKLLTQKVVIGWFEGRIEHGPRALGHRSILANPGFSDIKDIINTRVKHREPFRPFAPLVLEEQAPQIFDMGRKSSSPYMTFVFPVRDEYKDRIPGAVHVDGTSRIQTLTDEGTPRLTALLRKFTELTGTPCLINTSFNVAGEPIVCTPTDALNCFMGTEIDYLILGNHLVAKKQKKEHPVPTIQRKHTMYHSTVLDADPDTVWATVRDAMQILDIVSPGDLDIHRDVSWVEGGSVDTVPARYDFKLTLNGRLVQQEIAARDEINKTQSYRAVAPTSGVAKYEATIRVFPITNDPARSFFDWSRTLDIAEDADLNVVEAIIDVMEKQTDAVRDHFAKTAK</sequence>
<dbReference type="CDD" id="cd07821">
    <property type="entry name" value="PYR_PYL_RCAR_like"/>
    <property type="match status" value="1"/>
</dbReference>
<dbReference type="KEGG" id="scya:EJ357_22085"/>
<dbReference type="EMBL" id="CP034539">
    <property type="protein sequence ID" value="AZQ35846.1"/>
    <property type="molecule type" value="Genomic_DNA"/>
</dbReference>
<accession>A0A3Q9EUA7</accession>
<dbReference type="OrthoDB" id="9780777at2"/>
<name>A0A3Q9EUA7_9ACTN</name>
<dbReference type="CDD" id="cd24098">
    <property type="entry name" value="ASKHA_NBD_TobZ_N"/>
    <property type="match status" value="1"/>
</dbReference>
<feature type="domain" description="Carbamoyltransferase C-terminal" evidence="3">
    <location>
        <begin position="425"/>
        <end position="596"/>
    </location>
</feature>
<dbReference type="Pfam" id="PF10604">
    <property type="entry name" value="Polyketide_cyc2"/>
    <property type="match status" value="1"/>
</dbReference>
<dbReference type="PANTHER" id="PTHR34847:SF1">
    <property type="entry name" value="NODULATION PROTEIN U"/>
    <property type="match status" value="1"/>
</dbReference>
<dbReference type="GO" id="GO:0016740">
    <property type="term" value="F:transferase activity"/>
    <property type="evidence" value="ECO:0007669"/>
    <property type="project" value="UniProtKB-KW"/>
</dbReference>
<protein>
    <submittedName>
        <fullName evidence="4">Carbamoyltransferase</fullName>
    </submittedName>
</protein>
<dbReference type="InterPro" id="IPR003696">
    <property type="entry name" value="Carbtransf_dom"/>
</dbReference>
<dbReference type="Gene3D" id="3.30.420.40">
    <property type="match status" value="2"/>
</dbReference>
<evidence type="ECO:0000313" key="5">
    <source>
        <dbReference type="Proteomes" id="UP000280298"/>
    </source>
</evidence>
<evidence type="ECO:0000313" key="4">
    <source>
        <dbReference type="EMBL" id="AZQ35846.1"/>
    </source>
</evidence>
<dbReference type="InterPro" id="IPR043129">
    <property type="entry name" value="ATPase_NBD"/>
</dbReference>
<dbReference type="SUPFAM" id="SSF55961">
    <property type="entry name" value="Bet v1-like"/>
    <property type="match status" value="1"/>
</dbReference>
<dbReference type="Pfam" id="PF02543">
    <property type="entry name" value="Carbam_trans_N"/>
    <property type="match status" value="1"/>
</dbReference>
<keyword evidence="4" id="KW-0808">Transferase</keyword>
<reference evidence="4 5" key="1">
    <citation type="journal article" date="2019" name="Int. J. Syst. Evol. Microbiol.">
        <title>Streptomyces cyaneochromogenes sp. nov., a blue pigment-producing actinomycete from manganese-contaminated soil.</title>
        <authorList>
            <person name="Tang X."/>
            <person name="Zhao J."/>
            <person name="Li K."/>
            <person name="Chen Z."/>
            <person name="Sun Y."/>
            <person name="Gao J."/>
        </authorList>
    </citation>
    <scope>NUCLEOTIDE SEQUENCE [LARGE SCALE GENOMIC DNA]</scope>
    <source>
        <strain evidence="4 5">MK-45</strain>
    </source>
</reference>
<gene>
    <name evidence="4" type="ORF">EJ357_22085</name>
</gene>
<comment type="similarity">
    <text evidence="1">Belongs to the NodU/CmcH family.</text>
</comment>
<dbReference type="InterPro" id="IPR023393">
    <property type="entry name" value="START-like_dom_sf"/>
</dbReference>
<proteinExistence type="inferred from homology"/>
<dbReference type="Proteomes" id="UP000280298">
    <property type="component" value="Chromosome"/>
</dbReference>
<dbReference type="InterPro" id="IPR051338">
    <property type="entry name" value="NodU/CmcH_Carbamoyltrnsfr"/>
</dbReference>